<evidence type="ECO:0000313" key="1">
    <source>
        <dbReference type="EMBL" id="KFM77518.1"/>
    </source>
</evidence>
<accession>A0A087UJH9</accession>
<evidence type="ECO:0000313" key="2">
    <source>
        <dbReference type="Proteomes" id="UP000054359"/>
    </source>
</evidence>
<dbReference type="InterPro" id="IPR011989">
    <property type="entry name" value="ARM-like"/>
</dbReference>
<dbReference type="Proteomes" id="UP000054359">
    <property type="component" value="Unassembled WGS sequence"/>
</dbReference>
<dbReference type="EMBL" id="KK120096">
    <property type="protein sequence ID" value="KFM77518.1"/>
    <property type="molecule type" value="Genomic_DNA"/>
</dbReference>
<sequence>MAERCSNCITSYVFILFIWKMAALLKKRALAEFSMVLQEKPAKRLRIIKKVPSVTELDIDVLKSSSSGEALLFLLQVEEAIKGEVDALHLYNTLLDHFQKEREPAVRVKLVNILSQMVQGNLIEASTLFEDLQPLLKAETSHKVIAVFLATFHRIKNIDKDDKLHLHIFSLAKKYLSNRSHEVKCAALAVIGDFIALDDKSETFQKTLHLLADFSHDHEPRVRTEALNAL</sequence>
<protein>
    <submittedName>
        <fullName evidence="1">Integrator complex subunit 4</fullName>
    </submittedName>
</protein>
<dbReference type="AlphaFoldDB" id="A0A087UJH9"/>
<dbReference type="OrthoDB" id="18190at2759"/>
<reference evidence="1 2" key="1">
    <citation type="submission" date="2013-11" db="EMBL/GenBank/DDBJ databases">
        <title>Genome sequencing of Stegodyphus mimosarum.</title>
        <authorList>
            <person name="Bechsgaard J."/>
        </authorList>
    </citation>
    <scope>NUCLEOTIDE SEQUENCE [LARGE SCALE GENOMIC DNA]</scope>
</reference>
<dbReference type="SUPFAM" id="SSF48371">
    <property type="entry name" value="ARM repeat"/>
    <property type="match status" value="1"/>
</dbReference>
<dbReference type="Gene3D" id="1.25.10.10">
    <property type="entry name" value="Leucine-rich Repeat Variant"/>
    <property type="match status" value="1"/>
</dbReference>
<name>A0A087UJH9_STEMI</name>
<keyword evidence="2" id="KW-1185">Reference proteome</keyword>
<gene>
    <name evidence="1" type="ORF">X975_24805</name>
</gene>
<dbReference type="STRING" id="407821.A0A087UJH9"/>
<feature type="non-terminal residue" evidence="1">
    <location>
        <position position="230"/>
    </location>
</feature>
<dbReference type="OMA" id="ATFHRIK"/>
<organism evidence="1 2">
    <name type="scientific">Stegodyphus mimosarum</name>
    <name type="common">African social velvet spider</name>
    <dbReference type="NCBI Taxonomy" id="407821"/>
    <lineage>
        <taxon>Eukaryota</taxon>
        <taxon>Metazoa</taxon>
        <taxon>Ecdysozoa</taxon>
        <taxon>Arthropoda</taxon>
        <taxon>Chelicerata</taxon>
        <taxon>Arachnida</taxon>
        <taxon>Araneae</taxon>
        <taxon>Araneomorphae</taxon>
        <taxon>Entelegynae</taxon>
        <taxon>Eresoidea</taxon>
        <taxon>Eresidae</taxon>
        <taxon>Stegodyphus</taxon>
    </lineage>
</organism>
<proteinExistence type="predicted"/>
<dbReference type="InterPro" id="IPR016024">
    <property type="entry name" value="ARM-type_fold"/>
</dbReference>